<comment type="caution">
    <text evidence="2">The sequence shown here is derived from an EMBL/GenBank/DDBJ whole genome shotgun (WGS) entry which is preliminary data.</text>
</comment>
<feature type="non-terminal residue" evidence="2">
    <location>
        <position position="411"/>
    </location>
</feature>
<keyword evidence="3" id="KW-1185">Reference proteome</keyword>
<proteinExistence type="predicted"/>
<sequence>ALNDQTAALSHQTAVSPKLHDEERGIKACYFRGSGLGSTFIDYLFHGITGHDIRELCIEVYKYIVKNYNEDYELWMFGLSRGAYTVRCVAGMINNCGIIKYERDNHQIDDATIDDLCNEVYRIYRSPNKDDKPLSEEMQVFKARASHTTATPIKFMGLLDTVGSLGLPRFEGGVGLDYPEFYDLVVSSIVEHVYHACAIHDRLWAFRPSYAARDQDSKFEIHEQWFPGCHYDIGRQHFRFFPQSLARFATFQGEIKPNLVIADLVLKWMLESIRTRDPDHHVIPDINNRIVEIDTRMTSGKTDVGDGDIYDKVLDHGPFGTIHTAINMAWSNTTSLLNNFLPALGTRLQRLGLNTITDALTERRDRRIPSSRAVLILNDYMVGGRTIGDLAAITETRYPSRTVQRFKQYME</sequence>
<feature type="non-terminal residue" evidence="2">
    <location>
        <position position="1"/>
    </location>
</feature>
<feature type="domain" description="T6SS Phospholipase effector Tle1-like catalytic" evidence="1">
    <location>
        <begin position="29"/>
        <end position="271"/>
    </location>
</feature>
<evidence type="ECO:0000259" key="1">
    <source>
        <dbReference type="Pfam" id="PF09994"/>
    </source>
</evidence>
<evidence type="ECO:0000313" key="2">
    <source>
        <dbReference type="EMBL" id="KAG0280241.1"/>
    </source>
</evidence>
<dbReference type="InterPro" id="IPR018712">
    <property type="entry name" value="Tle1-like_cat"/>
</dbReference>
<dbReference type="PANTHER" id="PTHR33840">
    <property type="match status" value="1"/>
</dbReference>
<dbReference type="OrthoDB" id="59699at2759"/>
<dbReference type="EMBL" id="JAAAIN010004537">
    <property type="protein sequence ID" value="KAG0280241.1"/>
    <property type="molecule type" value="Genomic_DNA"/>
</dbReference>
<dbReference type="AlphaFoldDB" id="A0A9P6QQ95"/>
<protein>
    <recommendedName>
        <fullName evidence="1">T6SS Phospholipase effector Tle1-like catalytic domain-containing protein</fullName>
    </recommendedName>
</protein>
<accession>A0A9P6QQ95</accession>
<name>A0A9P6QQ95_9FUNG</name>
<dbReference type="PANTHER" id="PTHR33840:SF16">
    <property type="entry name" value="DUF2235 DOMAIN-CONTAINING PROTEIN"/>
    <property type="match status" value="1"/>
</dbReference>
<dbReference type="Proteomes" id="UP000823405">
    <property type="component" value="Unassembled WGS sequence"/>
</dbReference>
<gene>
    <name evidence="2" type="ORF">BGZ97_009444</name>
</gene>
<dbReference type="Pfam" id="PF09994">
    <property type="entry name" value="T6SS_Tle1-like_cat"/>
    <property type="match status" value="1"/>
</dbReference>
<organism evidence="2 3">
    <name type="scientific">Linnemannia gamsii</name>
    <dbReference type="NCBI Taxonomy" id="64522"/>
    <lineage>
        <taxon>Eukaryota</taxon>
        <taxon>Fungi</taxon>
        <taxon>Fungi incertae sedis</taxon>
        <taxon>Mucoromycota</taxon>
        <taxon>Mortierellomycotina</taxon>
        <taxon>Mortierellomycetes</taxon>
        <taxon>Mortierellales</taxon>
        <taxon>Mortierellaceae</taxon>
        <taxon>Linnemannia</taxon>
    </lineage>
</organism>
<evidence type="ECO:0000313" key="3">
    <source>
        <dbReference type="Proteomes" id="UP000823405"/>
    </source>
</evidence>
<reference evidence="2" key="1">
    <citation type="journal article" date="2020" name="Fungal Divers.">
        <title>Resolving the Mortierellaceae phylogeny through synthesis of multi-gene phylogenetics and phylogenomics.</title>
        <authorList>
            <person name="Vandepol N."/>
            <person name="Liber J."/>
            <person name="Desiro A."/>
            <person name="Na H."/>
            <person name="Kennedy M."/>
            <person name="Barry K."/>
            <person name="Grigoriev I.V."/>
            <person name="Miller A.N."/>
            <person name="O'Donnell K."/>
            <person name="Stajich J.E."/>
            <person name="Bonito G."/>
        </authorList>
    </citation>
    <scope>NUCLEOTIDE SEQUENCE</scope>
    <source>
        <strain evidence="2">NVP60</strain>
    </source>
</reference>